<dbReference type="OrthoDB" id="5848975at2759"/>
<keyword evidence="3 6" id="KW-1133">Transmembrane helix</keyword>
<evidence type="ECO:0000256" key="1">
    <source>
        <dbReference type="ARBA" id="ARBA00004127"/>
    </source>
</evidence>
<evidence type="ECO:0000256" key="3">
    <source>
        <dbReference type="ARBA" id="ARBA00022989"/>
    </source>
</evidence>
<dbReference type="GO" id="GO:0016020">
    <property type="term" value="C:membrane"/>
    <property type="evidence" value="ECO:0007669"/>
    <property type="project" value="GOC"/>
</dbReference>
<dbReference type="PANTHER" id="PTHR21624">
    <property type="entry name" value="STEROL DESATURASE-RELATED PROTEIN"/>
    <property type="match status" value="1"/>
</dbReference>
<dbReference type="InterPro" id="IPR051689">
    <property type="entry name" value="Sterol_desaturase/TMEM195"/>
</dbReference>
<dbReference type="GO" id="GO:0006643">
    <property type="term" value="P:membrane lipid metabolic process"/>
    <property type="evidence" value="ECO:0007669"/>
    <property type="project" value="TreeGrafter"/>
</dbReference>
<keyword evidence="5 6" id="KW-0472">Membrane</keyword>
<keyword evidence="2 6" id="KW-0812">Transmembrane</keyword>
<dbReference type="EMBL" id="CAJPVJ010003415">
    <property type="protein sequence ID" value="CAG2167533.1"/>
    <property type="molecule type" value="Genomic_DNA"/>
</dbReference>
<dbReference type="Proteomes" id="UP000728032">
    <property type="component" value="Unassembled WGS sequence"/>
</dbReference>
<organism evidence="7">
    <name type="scientific">Oppiella nova</name>
    <dbReference type="NCBI Taxonomy" id="334625"/>
    <lineage>
        <taxon>Eukaryota</taxon>
        <taxon>Metazoa</taxon>
        <taxon>Ecdysozoa</taxon>
        <taxon>Arthropoda</taxon>
        <taxon>Chelicerata</taxon>
        <taxon>Arachnida</taxon>
        <taxon>Acari</taxon>
        <taxon>Acariformes</taxon>
        <taxon>Sarcoptiformes</taxon>
        <taxon>Oribatida</taxon>
        <taxon>Brachypylina</taxon>
        <taxon>Oppioidea</taxon>
        <taxon>Oppiidae</taxon>
        <taxon>Oppiella</taxon>
    </lineage>
</organism>
<dbReference type="PANTHER" id="PTHR21624:SF1">
    <property type="entry name" value="ALKYLGLYCEROL MONOOXYGENASE"/>
    <property type="match status" value="1"/>
</dbReference>
<sequence>MASNITGSGGADLGVCIKDTAVIFTEQLLSLFYILSPLEHTKDDANDVPNYEVALFPVAGLLVVVEQIIRLIKKHPVSRFQDLVINTGSLLLFTLSRALLLGVVVIVFSWIHNNFRIVDLPLHS</sequence>
<feature type="transmembrane region" description="Helical" evidence="6">
    <location>
        <begin position="84"/>
        <end position="111"/>
    </location>
</feature>
<dbReference type="GO" id="GO:0050479">
    <property type="term" value="F:glyceryl-ether monooxygenase activity"/>
    <property type="evidence" value="ECO:0007669"/>
    <property type="project" value="TreeGrafter"/>
</dbReference>
<evidence type="ECO:0000256" key="2">
    <source>
        <dbReference type="ARBA" id="ARBA00022692"/>
    </source>
</evidence>
<dbReference type="AlphaFoldDB" id="A0A7R9LYJ5"/>
<keyword evidence="4" id="KW-0560">Oxidoreductase</keyword>
<gene>
    <name evidence="7" type="ORF">ONB1V03_LOCUS7036</name>
</gene>
<accession>A0A7R9LYJ5</accession>
<protein>
    <submittedName>
        <fullName evidence="7">Uncharacterized protein</fullName>
    </submittedName>
</protein>
<evidence type="ECO:0000256" key="6">
    <source>
        <dbReference type="SAM" id="Phobius"/>
    </source>
</evidence>
<evidence type="ECO:0000256" key="4">
    <source>
        <dbReference type="ARBA" id="ARBA00023002"/>
    </source>
</evidence>
<dbReference type="EMBL" id="OC918240">
    <property type="protein sequence ID" value="CAD7648985.1"/>
    <property type="molecule type" value="Genomic_DNA"/>
</dbReference>
<evidence type="ECO:0000256" key="5">
    <source>
        <dbReference type="ARBA" id="ARBA00023136"/>
    </source>
</evidence>
<evidence type="ECO:0000313" key="7">
    <source>
        <dbReference type="EMBL" id="CAD7648985.1"/>
    </source>
</evidence>
<feature type="non-terminal residue" evidence="7">
    <location>
        <position position="1"/>
    </location>
</feature>
<proteinExistence type="predicted"/>
<comment type="subcellular location">
    <subcellularLocation>
        <location evidence="1">Endomembrane system</location>
        <topology evidence="1">Multi-pass membrane protein</topology>
    </subcellularLocation>
</comment>
<evidence type="ECO:0000313" key="8">
    <source>
        <dbReference type="Proteomes" id="UP000728032"/>
    </source>
</evidence>
<reference evidence="7" key="1">
    <citation type="submission" date="2020-11" db="EMBL/GenBank/DDBJ databases">
        <authorList>
            <person name="Tran Van P."/>
        </authorList>
    </citation>
    <scope>NUCLEOTIDE SEQUENCE</scope>
</reference>
<name>A0A7R9LYJ5_9ACAR</name>
<dbReference type="GO" id="GO:0005783">
    <property type="term" value="C:endoplasmic reticulum"/>
    <property type="evidence" value="ECO:0007669"/>
    <property type="project" value="TreeGrafter"/>
</dbReference>
<keyword evidence="8" id="KW-1185">Reference proteome</keyword>